<dbReference type="GO" id="GO:0043802">
    <property type="term" value="F:hydrogenobyrinic acid a,c-diamide synthase (glutamine-hydrolysing) activity"/>
    <property type="evidence" value="ECO:0007669"/>
    <property type="project" value="UniProtKB-EC"/>
</dbReference>
<dbReference type="EMBL" id="CP000556">
    <property type="protein sequence ID" value="ABM97212.1"/>
    <property type="molecule type" value="Genomic_DNA"/>
</dbReference>
<dbReference type="Proteomes" id="UP000000366">
    <property type="component" value="Plasmid RPME01"/>
</dbReference>
<name>A2SNS3_METPP</name>
<evidence type="ECO:0000256" key="1">
    <source>
        <dbReference type="ARBA" id="ARBA00001946"/>
    </source>
</evidence>
<evidence type="ECO:0000256" key="3">
    <source>
        <dbReference type="ARBA" id="ARBA00006205"/>
    </source>
</evidence>
<dbReference type="SUPFAM" id="SSF52540">
    <property type="entry name" value="P-loop containing nucleoside triphosphate hydrolases"/>
    <property type="match status" value="1"/>
</dbReference>
<dbReference type="PANTHER" id="PTHR43873:SF1">
    <property type="entry name" value="COBYRINATE A,C-DIAMIDE SYNTHASE"/>
    <property type="match status" value="1"/>
</dbReference>
<evidence type="ECO:0000256" key="5">
    <source>
        <dbReference type="ARBA" id="ARBA00022598"/>
    </source>
</evidence>
<comment type="cofactor">
    <cofactor evidence="1">
        <name>Mg(2+)</name>
        <dbReference type="ChEBI" id="CHEBI:18420"/>
    </cofactor>
</comment>
<protein>
    <submittedName>
        <fullName evidence="12">Cobrinic acid a,c-diamide synthase</fullName>
        <ecNumber evidence="12">6.3.5.9</ecNumber>
    </submittedName>
    <submittedName>
        <fullName evidence="13">Cobyrinate a,c-diamide synthase</fullName>
        <ecNumber evidence="13">6.3.5.-</ecNumber>
    </submittedName>
</protein>
<dbReference type="EC" id="6.3.5.9" evidence="12"/>
<evidence type="ECO:0000256" key="8">
    <source>
        <dbReference type="ARBA" id="ARBA00022842"/>
    </source>
</evidence>
<dbReference type="InterPro" id="IPR011698">
    <property type="entry name" value="GATase_3"/>
</dbReference>
<dbReference type="PANTHER" id="PTHR43873">
    <property type="entry name" value="COBYRINATE A,C-DIAMIDE SYNTHASE"/>
    <property type="match status" value="1"/>
</dbReference>
<evidence type="ECO:0000313" key="12">
    <source>
        <dbReference type="EMBL" id="ABM97212.1"/>
    </source>
</evidence>
<dbReference type="Pfam" id="PF01656">
    <property type="entry name" value="CbiA"/>
    <property type="match status" value="1"/>
</dbReference>
<dbReference type="InterPro" id="IPR029062">
    <property type="entry name" value="Class_I_gatase-like"/>
</dbReference>
<evidence type="ECO:0000259" key="10">
    <source>
        <dbReference type="Pfam" id="PF01656"/>
    </source>
</evidence>
<dbReference type="Gene3D" id="3.40.50.300">
    <property type="entry name" value="P-loop containing nucleotide triphosphate hydrolases"/>
    <property type="match status" value="1"/>
</dbReference>
<keyword evidence="8" id="KW-0460">Magnesium</keyword>
<dbReference type="SUPFAM" id="SSF52317">
    <property type="entry name" value="Class I glutamine amidotransferase-like"/>
    <property type="match status" value="1"/>
</dbReference>
<dbReference type="eggNOG" id="COG1797">
    <property type="taxonomic scope" value="Bacteria"/>
</dbReference>
<feature type="domain" description="CobQ/CobB/MinD/ParA nucleotide binding" evidence="10">
    <location>
        <begin position="15"/>
        <end position="172"/>
    </location>
</feature>
<keyword evidence="14" id="KW-1185">Reference proteome</keyword>
<evidence type="ECO:0000256" key="7">
    <source>
        <dbReference type="ARBA" id="ARBA00022840"/>
    </source>
</evidence>
<dbReference type="CDD" id="cd03130">
    <property type="entry name" value="GATase1_CobB"/>
    <property type="match status" value="1"/>
</dbReference>
<evidence type="ECO:0000313" key="14">
    <source>
        <dbReference type="Proteomes" id="UP000000366"/>
    </source>
</evidence>
<dbReference type="InterPro" id="IPR002586">
    <property type="entry name" value="CobQ/CobB/MinD/ParA_Nub-bd_dom"/>
</dbReference>
<dbReference type="RefSeq" id="WP_011831800.1">
    <property type="nucleotide sequence ID" value="NC_008826.1"/>
</dbReference>
<comment type="similarity">
    <text evidence="3">Belongs to the CobB/CobQ family. CobQ subfamily.</text>
</comment>
<keyword evidence="9" id="KW-0315">Glutamine amidotransferase</keyword>
<evidence type="ECO:0000256" key="2">
    <source>
        <dbReference type="ARBA" id="ARBA00004953"/>
    </source>
</evidence>
<keyword evidence="12" id="KW-0614">Plasmid</keyword>
<sequence>MPVSAVRPVRCPALLIAAPASGQGKTSVTAALARLHRQRGRRVRVFKTGPDFLDPMVLARASGEPVHQLDLWMGGEAHCRALLHEAASGADLVLVEGVMGLHDGEPSSADLALRFGLPVLAVIDGSAMAQTFGAVALGLARYRDGLTLAGVLANRVAGESHAALLRDSLPACLRWSGSLARDELIALPERHLGLVQAGELADLDARLDRAAAALGPDAAELPPEVSFEAPQISDLRGLDSPLQGVRIAVARDAAFAFIYPANLAQLEALGAELCFFSPLNDAALPPCDAVWLPGGYPELHLDTLSANRLLHQALREHHAASRPLLAECGGLLFLLDALTDAQGRRAVMAGLLQGEAVMQARLANIGLHEATVPEGTLRGHSFHYSRLQTPLAPLCSTTPARAGRRGEAVYRSGRLTASYFHAYFPSNPRAVARLFAPDGGAR</sequence>
<reference evidence="12" key="2">
    <citation type="submission" date="2007-01" db="EMBL/GenBank/DDBJ databases">
        <authorList>
            <person name="Copeland A."/>
            <person name="Lucas S."/>
            <person name="Lapidus A."/>
            <person name="Barry K."/>
            <person name="Detter J.C."/>
            <person name="Glavina del Rio T."/>
            <person name="Hammon N."/>
            <person name="Dalin E."/>
            <person name="Tice H."/>
            <person name="Pitluck S."/>
            <person name="Chain P."/>
            <person name="Malfatti S."/>
            <person name="Shin M."/>
            <person name="Vergez L."/>
            <person name="Schmutz J."/>
            <person name="Larimer F."/>
            <person name="Land M."/>
            <person name="Hauser L."/>
            <person name="Richardson P."/>
        </authorList>
    </citation>
    <scope>NUCLEOTIDE SEQUENCE</scope>
    <source>
        <strain evidence="12">PM1</strain>
        <plasmid evidence="12">RPME01</plasmid>
    </source>
</reference>
<dbReference type="Gene3D" id="3.40.50.880">
    <property type="match status" value="1"/>
</dbReference>
<dbReference type="GO" id="GO:0009236">
    <property type="term" value="P:cobalamin biosynthetic process"/>
    <property type="evidence" value="ECO:0007669"/>
    <property type="project" value="UniProtKB-KW"/>
</dbReference>
<dbReference type="HOGENOM" id="CLU_022752_0_2_4"/>
<dbReference type="KEGG" id="mpt:Mpe_B0472"/>
<feature type="domain" description="CobB/CobQ-like glutamine amidotransferase" evidence="11">
    <location>
        <begin position="246"/>
        <end position="426"/>
    </location>
</feature>
<evidence type="ECO:0000259" key="11">
    <source>
        <dbReference type="Pfam" id="PF07685"/>
    </source>
</evidence>
<accession>A2SNS3</accession>
<evidence type="ECO:0000256" key="9">
    <source>
        <dbReference type="ARBA" id="ARBA00022962"/>
    </source>
</evidence>
<reference evidence="12 14" key="1">
    <citation type="journal article" date="2007" name="J. Bacteriol.">
        <title>Whole-genome analysis of the methyl tert-butyl ether-degrading beta-proteobacterium Methylibium petroleiphilum PM1.</title>
        <authorList>
            <person name="Kane S.R."/>
            <person name="Chakicherla A.Y."/>
            <person name="Chain P.S.G."/>
            <person name="Schmidt R."/>
            <person name="Shin M.W."/>
            <person name="Legler T.C."/>
            <person name="Scow K.M."/>
            <person name="Larimer F.W."/>
            <person name="Lucas S.M."/>
            <person name="Richardson P.M."/>
            <person name="Hristova K.R."/>
        </authorList>
    </citation>
    <scope>NUCLEOTIDE SEQUENCE [LARGE SCALE GENOMIC DNA]</scope>
    <source>
        <strain evidence="14">ATCC BAA-1232 / LMG 22953 / PM1</strain>
        <plasmid evidence="12">PM1</plasmid>
        <plasmid evidence="12 14">RPME01</plasmid>
    </source>
</reference>
<dbReference type="PROSITE" id="PS51274">
    <property type="entry name" value="GATASE_COBBQ"/>
    <property type="match status" value="1"/>
</dbReference>
<geneLocation type="plasmid" evidence="12 14">
    <name>RPME01</name>
</geneLocation>
<dbReference type="InterPro" id="IPR027417">
    <property type="entry name" value="P-loop_NTPase"/>
</dbReference>
<evidence type="ECO:0000313" key="13">
    <source>
        <dbReference type="EMBL" id="ABM97246.1"/>
    </source>
</evidence>
<dbReference type="KEGG" id="mpt:Mpe_B0437"/>
<dbReference type="Pfam" id="PF07685">
    <property type="entry name" value="GATase_3"/>
    <property type="match status" value="1"/>
</dbReference>
<keyword evidence="4" id="KW-0169">Cobalamin biosynthesis</keyword>
<dbReference type="NCBIfam" id="NF002204">
    <property type="entry name" value="PRK01077.1"/>
    <property type="match status" value="1"/>
</dbReference>
<dbReference type="InterPro" id="IPR004484">
    <property type="entry name" value="CbiA/CobB_synth"/>
</dbReference>
<evidence type="ECO:0000256" key="6">
    <source>
        <dbReference type="ARBA" id="ARBA00022741"/>
    </source>
</evidence>
<proteinExistence type="inferred from homology"/>
<evidence type="ECO:0000256" key="4">
    <source>
        <dbReference type="ARBA" id="ARBA00022573"/>
    </source>
</evidence>
<keyword evidence="6" id="KW-0547">Nucleotide-binding</keyword>
<comment type="pathway">
    <text evidence="2">Cofactor biosynthesis; adenosylcobalamin biosynthesis.</text>
</comment>
<organism evidence="12 14">
    <name type="scientific">Methylibium petroleiphilum (strain ATCC BAA-1232 / LMG 22953 / PM1)</name>
    <dbReference type="NCBI Taxonomy" id="420662"/>
    <lineage>
        <taxon>Bacteria</taxon>
        <taxon>Pseudomonadati</taxon>
        <taxon>Pseudomonadota</taxon>
        <taxon>Betaproteobacteria</taxon>
        <taxon>Burkholderiales</taxon>
        <taxon>Sphaerotilaceae</taxon>
        <taxon>Methylibium</taxon>
    </lineage>
</organism>
<keyword evidence="5 12" id="KW-0436">Ligase</keyword>
<dbReference type="GO" id="GO:0042242">
    <property type="term" value="F:cobyrinic acid a,c-diamide synthase activity"/>
    <property type="evidence" value="ECO:0007669"/>
    <property type="project" value="InterPro"/>
</dbReference>
<dbReference type="EC" id="6.3.5.-" evidence="13"/>
<dbReference type="AlphaFoldDB" id="A2SNS3"/>
<dbReference type="EMBL" id="CP000556">
    <property type="protein sequence ID" value="ABM97246.1"/>
    <property type="molecule type" value="Genomic_DNA"/>
</dbReference>
<gene>
    <name evidence="12" type="primary">cobB</name>
    <name evidence="12" type="ordered locus">Mpe_B0437</name>
    <name evidence="13" type="ordered locus">Mpe_B0472</name>
</gene>
<keyword evidence="7" id="KW-0067">ATP-binding</keyword>
<dbReference type="GO" id="GO:0005524">
    <property type="term" value="F:ATP binding"/>
    <property type="evidence" value="ECO:0007669"/>
    <property type="project" value="UniProtKB-KW"/>
</dbReference>